<dbReference type="Proteomes" id="UP000305874">
    <property type="component" value="Unassembled WGS sequence"/>
</dbReference>
<reference evidence="3" key="2">
    <citation type="submission" date="2019-06" db="EMBL/GenBank/DDBJ databases">
        <title>Co-occurence of chitin degradation, pigmentation and bioactivity in marine Pseudoalteromonas.</title>
        <authorList>
            <person name="Sonnenschein E.C."/>
            <person name="Bech P.K."/>
        </authorList>
    </citation>
    <scope>NUCLEOTIDE SEQUENCE [LARGE SCALE GENOMIC DNA]</scope>
    <source>
        <strain evidence="3">S2897</strain>
    </source>
</reference>
<dbReference type="Gene3D" id="3.30.460.10">
    <property type="entry name" value="Beta Polymerase, domain 2"/>
    <property type="match status" value="1"/>
</dbReference>
<dbReference type="AlphaFoldDB" id="A0A5S3YL06"/>
<dbReference type="SUPFAM" id="SSF81301">
    <property type="entry name" value="Nucleotidyltransferase"/>
    <property type="match status" value="1"/>
</dbReference>
<dbReference type="EMBL" id="PNCG01000613">
    <property type="protein sequence ID" value="TMP76083.1"/>
    <property type="molecule type" value="Genomic_DNA"/>
</dbReference>
<sequence>MNILNKETLEQKIWDFCKHRELDVSSIFLYGSYALGTAKKTSDVDLIIIDETCSDSYKIQKYFEGYLIQATIFNFQTALNILFESSKASQPFFATSYDMAEVIYDKTGLAQYLKEVSAHVLNLGPFQPSEQFIET</sequence>
<dbReference type="GO" id="GO:0016779">
    <property type="term" value="F:nucleotidyltransferase activity"/>
    <property type="evidence" value="ECO:0007669"/>
    <property type="project" value="InterPro"/>
</dbReference>
<dbReference type="Pfam" id="PF01909">
    <property type="entry name" value="NTP_transf_2"/>
    <property type="match status" value="1"/>
</dbReference>
<feature type="non-terminal residue" evidence="2">
    <location>
        <position position="135"/>
    </location>
</feature>
<proteinExistence type="predicted"/>
<reference evidence="2 3" key="1">
    <citation type="submission" date="2017-12" db="EMBL/GenBank/DDBJ databases">
        <authorList>
            <person name="Paulsen S."/>
            <person name="Gram L.K."/>
        </authorList>
    </citation>
    <scope>NUCLEOTIDE SEQUENCE [LARGE SCALE GENOMIC DNA]</scope>
    <source>
        <strain evidence="2 3">S2897</strain>
    </source>
</reference>
<protein>
    <recommendedName>
        <fullName evidence="1">Polymerase nucleotidyl transferase domain-containing protein</fullName>
    </recommendedName>
</protein>
<gene>
    <name evidence="2" type="ORF">CWC05_21730</name>
</gene>
<feature type="domain" description="Polymerase nucleotidyl transferase" evidence="1">
    <location>
        <begin position="11"/>
        <end position="49"/>
    </location>
</feature>
<accession>A0A5S3YL06</accession>
<evidence type="ECO:0000313" key="3">
    <source>
        <dbReference type="Proteomes" id="UP000305874"/>
    </source>
</evidence>
<name>A0A5S3YL06_9GAMM</name>
<comment type="caution">
    <text evidence="2">The sequence shown here is derived from an EMBL/GenBank/DDBJ whole genome shotgun (WGS) entry which is preliminary data.</text>
</comment>
<evidence type="ECO:0000313" key="2">
    <source>
        <dbReference type="EMBL" id="TMP76083.1"/>
    </source>
</evidence>
<evidence type="ECO:0000259" key="1">
    <source>
        <dbReference type="Pfam" id="PF01909"/>
    </source>
</evidence>
<organism evidence="2 3">
    <name type="scientific">Pseudoalteromonas ruthenica</name>
    <dbReference type="NCBI Taxonomy" id="151081"/>
    <lineage>
        <taxon>Bacteria</taxon>
        <taxon>Pseudomonadati</taxon>
        <taxon>Pseudomonadota</taxon>
        <taxon>Gammaproteobacteria</taxon>
        <taxon>Alteromonadales</taxon>
        <taxon>Pseudoalteromonadaceae</taxon>
        <taxon>Pseudoalteromonas</taxon>
    </lineage>
</organism>
<dbReference type="InterPro" id="IPR002934">
    <property type="entry name" value="Polymerase_NTP_transf_dom"/>
</dbReference>
<dbReference type="RefSeq" id="WP_138549343.1">
    <property type="nucleotide sequence ID" value="NZ_PNCG01000613.1"/>
</dbReference>
<dbReference type="InterPro" id="IPR043519">
    <property type="entry name" value="NT_sf"/>
</dbReference>
<dbReference type="CDD" id="cd05403">
    <property type="entry name" value="NT_KNTase_like"/>
    <property type="match status" value="1"/>
</dbReference>